<name>A0A0C2XDW7_AMAMK</name>
<dbReference type="Proteomes" id="UP000054549">
    <property type="component" value="Unassembled WGS sequence"/>
</dbReference>
<dbReference type="AlphaFoldDB" id="A0A0C2XDW7"/>
<organism evidence="1 2">
    <name type="scientific">Amanita muscaria (strain Koide BX008)</name>
    <dbReference type="NCBI Taxonomy" id="946122"/>
    <lineage>
        <taxon>Eukaryota</taxon>
        <taxon>Fungi</taxon>
        <taxon>Dikarya</taxon>
        <taxon>Basidiomycota</taxon>
        <taxon>Agaricomycotina</taxon>
        <taxon>Agaricomycetes</taxon>
        <taxon>Agaricomycetidae</taxon>
        <taxon>Agaricales</taxon>
        <taxon>Pluteineae</taxon>
        <taxon>Amanitaceae</taxon>
        <taxon>Amanita</taxon>
    </lineage>
</organism>
<evidence type="ECO:0000313" key="1">
    <source>
        <dbReference type="EMBL" id="KIL67013.1"/>
    </source>
</evidence>
<gene>
    <name evidence="1" type="ORF">M378DRAFT_159969</name>
</gene>
<dbReference type="HOGENOM" id="CLU_071859_0_0_1"/>
<reference evidence="1 2" key="1">
    <citation type="submission" date="2014-04" db="EMBL/GenBank/DDBJ databases">
        <title>Evolutionary Origins and Diversification of the Mycorrhizal Mutualists.</title>
        <authorList>
            <consortium name="DOE Joint Genome Institute"/>
            <consortium name="Mycorrhizal Genomics Consortium"/>
            <person name="Kohler A."/>
            <person name="Kuo A."/>
            <person name="Nagy L.G."/>
            <person name="Floudas D."/>
            <person name="Copeland A."/>
            <person name="Barry K.W."/>
            <person name="Cichocki N."/>
            <person name="Veneault-Fourrey C."/>
            <person name="LaButti K."/>
            <person name="Lindquist E.A."/>
            <person name="Lipzen A."/>
            <person name="Lundell T."/>
            <person name="Morin E."/>
            <person name="Murat C."/>
            <person name="Riley R."/>
            <person name="Ohm R."/>
            <person name="Sun H."/>
            <person name="Tunlid A."/>
            <person name="Henrissat B."/>
            <person name="Grigoriev I.V."/>
            <person name="Hibbett D.S."/>
            <person name="Martin F."/>
        </authorList>
    </citation>
    <scope>NUCLEOTIDE SEQUENCE [LARGE SCALE GENOMIC DNA]</scope>
    <source>
        <strain evidence="1 2">Koide BX008</strain>
    </source>
</reference>
<proteinExistence type="predicted"/>
<protein>
    <recommendedName>
        <fullName evidence="3">F-box domain-containing protein</fullName>
    </recommendedName>
</protein>
<keyword evidence="2" id="KW-1185">Reference proteome</keyword>
<dbReference type="OrthoDB" id="3251070at2759"/>
<evidence type="ECO:0000313" key="2">
    <source>
        <dbReference type="Proteomes" id="UP000054549"/>
    </source>
</evidence>
<dbReference type="EMBL" id="KN818233">
    <property type="protein sequence ID" value="KIL67013.1"/>
    <property type="molecule type" value="Genomic_DNA"/>
</dbReference>
<accession>A0A0C2XDW7</accession>
<evidence type="ECO:0008006" key="3">
    <source>
        <dbReference type="Google" id="ProtNLM"/>
    </source>
</evidence>
<sequence length="343" mass="38991">MAPRTRGVVKLELASFHNSRGFSGLPTELLHQIVSYMQEALIPWIYGGAMAHWYSGRRDLLRTLCQLCRSLRATFLPLLWERLEACTYTVYDVKKPWGYTDAPSLANDLLGQLKLVMNGKLRYAPYVRVVSVAVFKPNLVDAILKKLARALSLMPNVHTVQLICHGTRTQGMPPLIEASRIQKAFEGYVYPSVRRVVVPHQARSIFACFPQAQHVHMNQHDFYDFSDSVAGVARYCHTVESFGWIENHRESRVSSIVTMLPRLRRLECHITTGKLDEMMELSKLQNLEQITLTFARYLKGEEATAQIIEAARGVLAKSQASQRNKRLIVAYESPHCSVTTYVI</sequence>
<dbReference type="InParanoid" id="A0A0C2XDW7"/>